<organism evidence="5 6">
    <name type="scientific">Candidatus Curtissbacteria bacterium RIFCSPHIGHO2_01_FULL_40_12</name>
    <dbReference type="NCBI Taxonomy" id="1797710"/>
    <lineage>
        <taxon>Bacteria</taxon>
        <taxon>Candidatus Curtissiibacteriota</taxon>
    </lineage>
</organism>
<gene>
    <name evidence="5" type="ORF">A2693_02540</name>
</gene>
<dbReference type="GO" id="GO:0005524">
    <property type="term" value="F:ATP binding"/>
    <property type="evidence" value="ECO:0007669"/>
    <property type="project" value="UniProtKB-KW"/>
</dbReference>
<dbReference type="GO" id="GO:0006310">
    <property type="term" value="P:DNA recombination"/>
    <property type="evidence" value="ECO:0007669"/>
    <property type="project" value="TreeGrafter"/>
</dbReference>
<dbReference type="InterPro" id="IPR041222">
    <property type="entry name" value="PriA_3primeBD"/>
</dbReference>
<dbReference type="GO" id="GO:0003677">
    <property type="term" value="F:DNA binding"/>
    <property type="evidence" value="ECO:0007669"/>
    <property type="project" value="UniProtKB-KW"/>
</dbReference>
<keyword evidence="3" id="KW-0238">DNA-binding</keyword>
<keyword evidence="1" id="KW-0547">Nucleotide-binding</keyword>
<evidence type="ECO:0000256" key="1">
    <source>
        <dbReference type="ARBA" id="ARBA00022741"/>
    </source>
</evidence>
<evidence type="ECO:0000313" key="6">
    <source>
        <dbReference type="Proteomes" id="UP000178577"/>
    </source>
</evidence>
<comment type="caution">
    <text evidence="5">The sequence shown here is derived from an EMBL/GenBank/DDBJ whole genome shotgun (WGS) entry which is preliminary data.</text>
</comment>
<dbReference type="GO" id="GO:0043138">
    <property type="term" value="F:3'-5' DNA helicase activity"/>
    <property type="evidence" value="ECO:0007669"/>
    <property type="project" value="TreeGrafter"/>
</dbReference>
<dbReference type="InterPro" id="IPR027417">
    <property type="entry name" value="P-loop_NTPase"/>
</dbReference>
<evidence type="ECO:0000259" key="4">
    <source>
        <dbReference type="Pfam" id="PF17764"/>
    </source>
</evidence>
<reference evidence="5 6" key="1">
    <citation type="journal article" date="2016" name="Nat. Commun.">
        <title>Thousands of microbial genomes shed light on interconnected biogeochemical processes in an aquifer system.</title>
        <authorList>
            <person name="Anantharaman K."/>
            <person name="Brown C.T."/>
            <person name="Hug L.A."/>
            <person name="Sharon I."/>
            <person name="Castelle C.J."/>
            <person name="Probst A.J."/>
            <person name="Thomas B.C."/>
            <person name="Singh A."/>
            <person name="Wilkins M.J."/>
            <person name="Karaoz U."/>
            <person name="Brodie E.L."/>
            <person name="Williams K.H."/>
            <person name="Hubbard S.S."/>
            <person name="Banfield J.F."/>
        </authorList>
    </citation>
    <scope>NUCLEOTIDE SEQUENCE [LARGE SCALE GENOMIC DNA]</scope>
</reference>
<dbReference type="Pfam" id="PF17764">
    <property type="entry name" value="PriA_3primeBD"/>
    <property type="match status" value="1"/>
</dbReference>
<dbReference type="GO" id="GO:0006270">
    <property type="term" value="P:DNA replication initiation"/>
    <property type="evidence" value="ECO:0007669"/>
    <property type="project" value="TreeGrafter"/>
</dbReference>
<dbReference type="Proteomes" id="UP000178577">
    <property type="component" value="Unassembled WGS sequence"/>
</dbReference>
<sequence length="569" mass="63378">MYADVVVLTYQAPDIGIFTYQIPSELKNSTKVGHLVEVPFGNRAPYGIVIAIKSIEPKNIIKIRPIIGLALAKPLLLPYQIELLRWMANYYAAPLVNCLEAMLPPLTRKSLIVNGSSGQKIHPINDKQSTMNQTLVLVPSINRIPETLAKFPQAKNYVLFHNQLKVSEIFAAWMQIITGEVDFIFGSRSAIFSPCPSLAKIIIFDEHDGAYKDERSPYFDTLLVAEKIQKLTSAKLEIIDSAPKITTYFSHDNDLQIPKNPLPKTVVVSMIDERNAGNKSPISDVLSNLLVRNYKSGGKSLLFLNKKIESGQYSCRNCNHQAYVKVRPASCPNCNSPDLFFYSLNIASLSNLVRVIVPSVGIKLIAEGVSPALSGAPIHIATSTIFYAQTIAKYELVAHIAPDNVANIPDFNSAEKAYAQITNLKKITAKNGVLILQTYNPDSTTIKSAASGDYQRFAKEQQDMRKTLTYPPYAILVKLTIRGTNLDKLSQKAQSLFTLLDEFKDNSTFILGPYQPFFAKNPPRYNIILKKKLESFSLGEREKATRDLTPLLAKINPDWQIIIDPDSLN</sequence>
<dbReference type="AlphaFoldDB" id="A0A1F5G8N1"/>
<keyword evidence="2" id="KW-0067">ATP-binding</keyword>
<dbReference type="SUPFAM" id="SSF52540">
    <property type="entry name" value="P-loop containing nucleoside triphosphate hydrolases"/>
    <property type="match status" value="1"/>
</dbReference>
<feature type="domain" description="Primosomal protein N' 3' DNA-binding" evidence="4">
    <location>
        <begin position="16"/>
        <end position="104"/>
    </location>
</feature>
<accession>A0A1F5G8N1</accession>
<evidence type="ECO:0000313" key="5">
    <source>
        <dbReference type="EMBL" id="OGD88197.1"/>
    </source>
</evidence>
<evidence type="ECO:0000256" key="2">
    <source>
        <dbReference type="ARBA" id="ARBA00022840"/>
    </source>
</evidence>
<dbReference type="PANTHER" id="PTHR30580:SF0">
    <property type="entry name" value="PRIMOSOMAL PROTEIN N"/>
    <property type="match status" value="1"/>
</dbReference>
<proteinExistence type="predicted"/>
<dbReference type="GO" id="GO:0006302">
    <property type="term" value="P:double-strand break repair"/>
    <property type="evidence" value="ECO:0007669"/>
    <property type="project" value="TreeGrafter"/>
</dbReference>
<dbReference type="Gene3D" id="3.40.50.300">
    <property type="entry name" value="P-loop containing nucleotide triphosphate hydrolases"/>
    <property type="match status" value="1"/>
</dbReference>
<dbReference type="Gene3D" id="3.40.1440.60">
    <property type="entry name" value="PriA, 3(prime) DNA-binding domain"/>
    <property type="match status" value="1"/>
</dbReference>
<dbReference type="PANTHER" id="PTHR30580">
    <property type="entry name" value="PRIMOSOMAL PROTEIN N"/>
    <property type="match status" value="1"/>
</dbReference>
<dbReference type="EMBL" id="MFAY01000047">
    <property type="protein sequence ID" value="OGD88197.1"/>
    <property type="molecule type" value="Genomic_DNA"/>
</dbReference>
<evidence type="ECO:0000256" key="3">
    <source>
        <dbReference type="ARBA" id="ARBA00023125"/>
    </source>
</evidence>
<dbReference type="InterPro" id="IPR042115">
    <property type="entry name" value="PriA_3primeBD_sf"/>
</dbReference>
<name>A0A1F5G8N1_9BACT</name>
<protein>
    <recommendedName>
        <fullName evidence="4">Primosomal protein N' 3' DNA-binding domain-containing protein</fullName>
    </recommendedName>
</protein>